<dbReference type="AlphaFoldDB" id="A0A0M9VUE2"/>
<protein>
    <recommendedName>
        <fullName evidence="4">Peptidase A2 domain-containing protein</fullName>
    </recommendedName>
</protein>
<keyword evidence="3" id="KW-1185">Reference proteome</keyword>
<reference evidence="2 3" key="1">
    <citation type="submission" date="2015-07" db="EMBL/GenBank/DDBJ databases">
        <title>The genome of the fungus Escovopsis weberi, a specialized disease agent of ant agriculture.</title>
        <authorList>
            <person name="de Man T.J."/>
            <person name="Stajich J.E."/>
            <person name="Kubicek C.P."/>
            <person name="Chenthamara K."/>
            <person name="Atanasova L."/>
            <person name="Druzhinina I.S."/>
            <person name="Birnbaum S."/>
            <person name="Barribeau S.M."/>
            <person name="Teiling C."/>
            <person name="Suen G."/>
            <person name="Currie C."/>
            <person name="Gerardo N.M."/>
        </authorList>
    </citation>
    <scope>NUCLEOTIDE SEQUENCE [LARGE SCALE GENOMIC DNA]</scope>
</reference>
<proteinExistence type="predicted"/>
<dbReference type="Pfam" id="PF13650">
    <property type="entry name" value="Asp_protease_2"/>
    <property type="match status" value="1"/>
</dbReference>
<organism evidence="2 3">
    <name type="scientific">Escovopsis weberi</name>
    <dbReference type="NCBI Taxonomy" id="150374"/>
    <lineage>
        <taxon>Eukaryota</taxon>
        <taxon>Fungi</taxon>
        <taxon>Dikarya</taxon>
        <taxon>Ascomycota</taxon>
        <taxon>Pezizomycotina</taxon>
        <taxon>Sordariomycetes</taxon>
        <taxon>Hypocreomycetidae</taxon>
        <taxon>Hypocreales</taxon>
        <taxon>Hypocreaceae</taxon>
        <taxon>Escovopsis</taxon>
    </lineage>
</organism>
<dbReference type="CDD" id="cd00303">
    <property type="entry name" value="retropepsin_like"/>
    <property type="match status" value="2"/>
</dbReference>
<gene>
    <name evidence="2" type="ORF">ESCO_005787</name>
</gene>
<dbReference type="EMBL" id="LGSR01000019">
    <property type="protein sequence ID" value="KOS19812.1"/>
    <property type="molecule type" value="Genomic_DNA"/>
</dbReference>
<dbReference type="Proteomes" id="UP000053831">
    <property type="component" value="Unassembled WGS sequence"/>
</dbReference>
<dbReference type="OrthoDB" id="6079484at2759"/>
<sequence length="356" mass="40139">MRLETPPLIDSSTFSSGAKQYFVNGEVRRTSVEAFPDSGADRCYISSRLASNLGAKLVPGTERGVQLANKKSVESPGMVEVPFKFEGEQHEHTLSCWIIPNCIHDLILGRDFLGATKTLTQYARRIGNKVVSWPGKLRLTYLDGERQRLWGWFGDFFVDALPDTGSDLMLMSGQFARRIGLQVDESFENWLEVEFADGTTEWTSGVVRNVPWTVGDETIRCDFHVLEDLRVDVILSKDYLFGMNAFSEYGKFFSDTSAEVDLYKLYNAGSVGKYNGTPSIFNSEHLDELDSDAESSVVDIAPNLNGYDFYDDEILAFPKNTRHHFKQAHKRKRDETRDIFPFPQNPTPRGAQGLLG</sequence>
<comment type="caution">
    <text evidence="2">The sequence shown here is derived from an EMBL/GenBank/DDBJ whole genome shotgun (WGS) entry which is preliminary data.</text>
</comment>
<feature type="region of interest" description="Disordered" evidence="1">
    <location>
        <begin position="326"/>
        <end position="356"/>
    </location>
</feature>
<dbReference type="Gene3D" id="2.40.70.10">
    <property type="entry name" value="Acid Proteases"/>
    <property type="match status" value="2"/>
</dbReference>
<evidence type="ECO:0000256" key="1">
    <source>
        <dbReference type="SAM" id="MobiDB-lite"/>
    </source>
</evidence>
<name>A0A0M9VUE2_ESCWE</name>
<dbReference type="InterPro" id="IPR021109">
    <property type="entry name" value="Peptidase_aspartic_dom_sf"/>
</dbReference>
<evidence type="ECO:0000313" key="2">
    <source>
        <dbReference type="EMBL" id="KOS19812.1"/>
    </source>
</evidence>
<evidence type="ECO:0000313" key="3">
    <source>
        <dbReference type="Proteomes" id="UP000053831"/>
    </source>
</evidence>
<dbReference type="SUPFAM" id="SSF50630">
    <property type="entry name" value="Acid proteases"/>
    <property type="match status" value="2"/>
</dbReference>
<dbReference type="STRING" id="150374.A0A0M9VUE2"/>
<evidence type="ECO:0008006" key="4">
    <source>
        <dbReference type="Google" id="ProtNLM"/>
    </source>
</evidence>
<accession>A0A0M9VUE2</accession>